<dbReference type="Proteomes" id="UP000567067">
    <property type="component" value="Unassembled WGS sequence"/>
</dbReference>
<gene>
    <name evidence="1" type="ORF">FHR92_000726</name>
</gene>
<dbReference type="EMBL" id="JACJIP010000003">
    <property type="protein sequence ID" value="MBA9084272.1"/>
    <property type="molecule type" value="Genomic_DNA"/>
</dbReference>
<organism evidence="1 2">
    <name type="scientific">Fontibacillus solani</name>
    <dbReference type="NCBI Taxonomy" id="1572857"/>
    <lineage>
        <taxon>Bacteria</taxon>
        <taxon>Bacillati</taxon>
        <taxon>Bacillota</taxon>
        <taxon>Bacilli</taxon>
        <taxon>Bacillales</taxon>
        <taxon>Paenibacillaceae</taxon>
        <taxon>Fontibacillus</taxon>
    </lineage>
</organism>
<evidence type="ECO:0008006" key="3">
    <source>
        <dbReference type="Google" id="ProtNLM"/>
    </source>
</evidence>
<comment type="caution">
    <text evidence="1">The sequence shown here is derived from an EMBL/GenBank/DDBJ whole genome shotgun (WGS) entry which is preliminary data.</text>
</comment>
<dbReference type="Gene3D" id="3.40.50.1820">
    <property type="entry name" value="alpha/beta hydrolase"/>
    <property type="match status" value="1"/>
</dbReference>
<name>A0A7W3XQ62_9BACL</name>
<keyword evidence="2" id="KW-1185">Reference proteome</keyword>
<dbReference type="AlphaFoldDB" id="A0A7W3XQ62"/>
<reference evidence="1 2" key="1">
    <citation type="submission" date="2020-08" db="EMBL/GenBank/DDBJ databases">
        <title>Genomic Encyclopedia of Type Strains, Phase III (KMG-III): the genomes of soil and plant-associated and newly described type strains.</title>
        <authorList>
            <person name="Whitman W."/>
        </authorList>
    </citation>
    <scope>NUCLEOTIDE SEQUENCE [LARGE SCALE GENOMIC DNA]</scope>
    <source>
        <strain evidence="1 2">CECT 8693</strain>
    </source>
</reference>
<proteinExistence type="predicted"/>
<protein>
    <recommendedName>
        <fullName evidence="3">Alpha/beta hydrolase</fullName>
    </recommendedName>
</protein>
<sequence length="234" mass="27389">MMKQNLVIKGIPAILWGEASNRIYIYVHGKMSSKEAAQEFAEIAAKSNFQVLSFDLPEHGERKDTDYTCEVWNGVHDLRIIGEYVQQHWEYINLYAVSLGAYFSLLAYQNSPIHHCLFQSPILDMERLIQDMMTWFDVNEEILEKHGKISTPMGETLDWDYYCYVKSHPVHTWNIPTEILYGSEDDLTRRDVIDHFVSRFNANLTVLQGSEHYFHTKLQLDALKKWLSQYICSN</sequence>
<dbReference type="SUPFAM" id="SSF53474">
    <property type="entry name" value="alpha/beta-Hydrolases"/>
    <property type="match status" value="1"/>
</dbReference>
<dbReference type="RefSeq" id="WP_182534339.1">
    <property type="nucleotide sequence ID" value="NZ_JACJIP010000003.1"/>
</dbReference>
<evidence type="ECO:0000313" key="1">
    <source>
        <dbReference type="EMBL" id="MBA9084272.1"/>
    </source>
</evidence>
<evidence type="ECO:0000313" key="2">
    <source>
        <dbReference type="Proteomes" id="UP000567067"/>
    </source>
</evidence>
<accession>A0A7W3XQ62</accession>
<dbReference type="InterPro" id="IPR029058">
    <property type="entry name" value="AB_hydrolase_fold"/>
</dbReference>